<dbReference type="SUPFAM" id="SSF52540">
    <property type="entry name" value="P-loop containing nucleoside triphosphate hydrolases"/>
    <property type="match status" value="1"/>
</dbReference>
<evidence type="ECO:0000259" key="2">
    <source>
        <dbReference type="Pfam" id="PF00437"/>
    </source>
</evidence>
<sequence length="439" mass="48929">MERSLPGTSDILRQRRQKETEDKIYGHMEEVVEGCRQHILNLYKKGQELDGNQLEDEISNHLTQNRNLSYTDRVNIARQIRNELAGYGPLQELMDNATVTDIVVTDYDKILYEQDGELIPATGITFRSKAHLRLFVERLCYLGRCKIDESTPSVSLTLPEGHRVAVSIPPLGDGVYLAIRKFVYIGNIDSMVPATFSAAGALFLKLAAKGRLNVMITGPMGAGKTTLIAVLGHEFDQLELPVLVEEVRECPLKHPYLRNYVARQPNIEGKGEIGIGTILKHALQTRATRILIAEVRDGAIFYLLRAMATGQSGMGTLHSETPLDTVRVQIPMLMGQSPEAAGMDQATRNLIISSAIDLIVQMGKEYDPATQTEKRVCTHISEVQISNGEPVETKDIFVRRGDEMVPTGYIPRRALEKMARRKISVPQQIFTISGRKGDH</sequence>
<dbReference type="RefSeq" id="WP_092483450.1">
    <property type="nucleotide sequence ID" value="NZ_FOYM01000014.1"/>
</dbReference>
<dbReference type="InterPro" id="IPR001482">
    <property type="entry name" value="T2SS/T4SS_dom"/>
</dbReference>
<dbReference type="AlphaFoldDB" id="A0A1I6DNL4"/>
<feature type="domain" description="Bacterial type II secretion system protein E" evidence="2">
    <location>
        <begin position="85"/>
        <end position="368"/>
    </location>
</feature>
<dbReference type="InterPro" id="IPR050921">
    <property type="entry name" value="T4SS_GSP_E_ATPase"/>
</dbReference>
<dbReference type="PANTHER" id="PTHR30486:SF6">
    <property type="entry name" value="TYPE IV PILUS RETRACTATION ATPASE PILT"/>
    <property type="match status" value="1"/>
</dbReference>
<dbReference type="STRING" id="39060.SAMN05660706_11425"/>
<dbReference type="Gene3D" id="3.30.450.380">
    <property type="match status" value="1"/>
</dbReference>
<accession>A0A1I6DNL4</accession>
<evidence type="ECO:0000313" key="4">
    <source>
        <dbReference type="Proteomes" id="UP000199584"/>
    </source>
</evidence>
<dbReference type="InterPro" id="IPR027417">
    <property type="entry name" value="P-loop_NTPase"/>
</dbReference>
<keyword evidence="4" id="KW-1185">Reference proteome</keyword>
<proteinExistence type="inferred from homology"/>
<evidence type="ECO:0000256" key="1">
    <source>
        <dbReference type="ARBA" id="ARBA00006611"/>
    </source>
</evidence>
<reference evidence="4" key="1">
    <citation type="submission" date="2016-10" db="EMBL/GenBank/DDBJ databases">
        <authorList>
            <person name="Varghese N."/>
            <person name="Submissions S."/>
        </authorList>
    </citation>
    <scope>NUCLEOTIDE SEQUENCE [LARGE SCALE GENOMIC DNA]</scope>
    <source>
        <strain evidence="4">DSM 3669</strain>
    </source>
</reference>
<comment type="similarity">
    <text evidence="1">Belongs to the GSP E family.</text>
</comment>
<organism evidence="3 4">
    <name type="scientific">Desulfoscipio geothermicus DSM 3669</name>
    <dbReference type="NCBI Taxonomy" id="1121426"/>
    <lineage>
        <taxon>Bacteria</taxon>
        <taxon>Bacillati</taxon>
        <taxon>Bacillota</taxon>
        <taxon>Clostridia</taxon>
        <taxon>Eubacteriales</taxon>
        <taxon>Desulfallaceae</taxon>
        <taxon>Desulfoscipio</taxon>
    </lineage>
</organism>
<dbReference type="Pfam" id="PF00437">
    <property type="entry name" value="T2SSE"/>
    <property type="match status" value="1"/>
</dbReference>
<gene>
    <name evidence="3" type="ORF">SAMN05660706_11425</name>
</gene>
<dbReference type="GO" id="GO:0016887">
    <property type="term" value="F:ATP hydrolysis activity"/>
    <property type="evidence" value="ECO:0007669"/>
    <property type="project" value="InterPro"/>
</dbReference>
<dbReference type="Proteomes" id="UP000199584">
    <property type="component" value="Unassembled WGS sequence"/>
</dbReference>
<dbReference type="EMBL" id="FOYM01000014">
    <property type="protein sequence ID" value="SFR07024.1"/>
    <property type="molecule type" value="Genomic_DNA"/>
</dbReference>
<protein>
    <submittedName>
        <fullName evidence="3">Pilus assembly protein CpaF</fullName>
    </submittedName>
</protein>
<dbReference type="PANTHER" id="PTHR30486">
    <property type="entry name" value="TWITCHING MOTILITY PROTEIN PILT"/>
    <property type="match status" value="1"/>
</dbReference>
<name>A0A1I6DNL4_9FIRM</name>
<dbReference type="Gene3D" id="3.40.50.300">
    <property type="entry name" value="P-loop containing nucleotide triphosphate hydrolases"/>
    <property type="match status" value="1"/>
</dbReference>
<dbReference type="OrthoDB" id="9810761at2"/>
<evidence type="ECO:0000313" key="3">
    <source>
        <dbReference type="EMBL" id="SFR07024.1"/>
    </source>
</evidence>